<gene>
    <name evidence="26" type="ORF">GDO54_014844</name>
</gene>
<dbReference type="Pfam" id="PF00005">
    <property type="entry name" value="ABC_tran"/>
    <property type="match status" value="1"/>
</dbReference>
<evidence type="ECO:0000256" key="21">
    <source>
        <dbReference type="ARBA" id="ARBA00083334"/>
    </source>
</evidence>
<evidence type="ECO:0000256" key="17">
    <source>
        <dbReference type="ARBA" id="ARBA00052250"/>
    </source>
</evidence>
<dbReference type="FunFam" id="1.20.1560.10:FF:000048">
    <property type="entry name" value="ATP-binding cassette sub-family B member 10, mitochondrial"/>
    <property type="match status" value="1"/>
</dbReference>
<feature type="compositionally biased region" description="Polar residues" evidence="22">
    <location>
        <begin position="73"/>
        <end position="92"/>
    </location>
</feature>
<comment type="similarity">
    <text evidence="2">Belongs to the ABC transporter superfamily. ABCB family. Mitochondrial peptide exporter (TC 3.A.1.212) subfamily.</text>
</comment>
<feature type="transmembrane region" description="Helical" evidence="23">
    <location>
        <begin position="374"/>
        <end position="392"/>
    </location>
</feature>
<proteinExistence type="inferred from homology"/>
<evidence type="ECO:0000256" key="11">
    <source>
        <dbReference type="ARBA" id="ARBA00022967"/>
    </source>
</evidence>
<dbReference type="PROSITE" id="PS50893">
    <property type="entry name" value="ABC_TRANSPORTER_2"/>
    <property type="match status" value="1"/>
</dbReference>
<dbReference type="InterPro" id="IPR036640">
    <property type="entry name" value="ABC1_TM_sf"/>
</dbReference>
<evidence type="ECO:0000256" key="14">
    <source>
        <dbReference type="ARBA" id="ARBA00023128"/>
    </source>
</evidence>
<keyword evidence="13" id="KW-0007">Acetylation</keyword>
<evidence type="ECO:0000256" key="4">
    <source>
        <dbReference type="ARBA" id="ARBA00022692"/>
    </source>
</evidence>
<dbReference type="FunFam" id="3.40.50.300:FF:000403">
    <property type="entry name" value="ATP-binding cassette sub-family B member 8, mitochondrial"/>
    <property type="match status" value="1"/>
</dbReference>
<evidence type="ECO:0000259" key="24">
    <source>
        <dbReference type="PROSITE" id="PS50893"/>
    </source>
</evidence>
<feature type="transmembrane region" description="Helical" evidence="23">
    <location>
        <begin position="271"/>
        <end position="292"/>
    </location>
</feature>
<feature type="transmembrane region" description="Helical" evidence="23">
    <location>
        <begin position="168"/>
        <end position="192"/>
    </location>
</feature>
<keyword evidence="8" id="KW-0067">ATP-binding</keyword>
<dbReference type="PIRSF" id="PIRSF002773">
    <property type="entry name" value="ABC_prm/ATPase_B"/>
    <property type="match status" value="1"/>
</dbReference>
<dbReference type="SUPFAM" id="SSF52540">
    <property type="entry name" value="P-loop containing nucleoside triphosphate hydrolases"/>
    <property type="match status" value="1"/>
</dbReference>
<dbReference type="Gene3D" id="1.20.1560.10">
    <property type="entry name" value="ABC transporter type 1, transmembrane domain"/>
    <property type="match status" value="2"/>
</dbReference>
<evidence type="ECO:0000256" key="3">
    <source>
        <dbReference type="ARBA" id="ARBA00022448"/>
    </source>
</evidence>
<keyword evidence="5" id="KW-0479">Metal-binding</keyword>
<keyword evidence="12 23" id="KW-1133">Transmembrane helix</keyword>
<evidence type="ECO:0000256" key="7">
    <source>
        <dbReference type="ARBA" id="ARBA00022792"/>
    </source>
</evidence>
<dbReference type="InterPro" id="IPR011527">
    <property type="entry name" value="ABC1_TM_dom"/>
</dbReference>
<comment type="catalytic activity">
    <reaction evidence="17">
        <text>biliverdin IXalpha(in) + ATP + H2O = biliverdin IXalpha(out) + ADP + phosphate + H(+)</text>
        <dbReference type="Rhea" id="RHEA:82359"/>
        <dbReference type="ChEBI" id="CHEBI:15377"/>
        <dbReference type="ChEBI" id="CHEBI:15378"/>
        <dbReference type="ChEBI" id="CHEBI:30616"/>
        <dbReference type="ChEBI" id="CHEBI:43474"/>
        <dbReference type="ChEBI" id="CHEBI:57991"/>
        <dbReference type="ChEBI" id="CHEBI:456216"/>
    </reaction>
    <physiologicalReaction direction="left-to-right" evidence="17">
        <dbReference type="Rhea" id="RHEA:82360"/>
    </physiologicalReaction>
</comment>
<evidence type="ECO:0000256" key="15">
    <source>
        <dbReference type="ARBA" id="ARBA00023136"/>
    </source>
</evidence>
<dbReference type="GO" id="GO:0015421">
    <property type="term" value="F:ABC-type oligopeptide transporter activity"/>
    <property type="evidence" value="ECO:0007669"/>
    <property type="project" value="TreeGrafter"/>
</dbReference>
<comment type="subcellular location">
    <subcellularLocation>
        <location evidence="1">Mitochondrion inner membrane</location>
        <topology evidence="1">Multi-pass membrane protein</topology>
    </subcellularLocation>
</comment>
<dbReference type="GO" id="GO:0042802">
    <property type="term" value="F:identical protein binding"/>
    <property type="evidence" value="ECO:0007669"/>
    <property type="project" value="UniProtKB-ARBA"/>
</dbReference>
<dbReference type="InterPro" id="IPR003439">
    <property type="entry name" value="ABC_transporter-like_ATP-bd"/>
</dbReference>
<dbReference type="GO" id="GO:0005743">
    <property type="term" value="C:mitochondrial inner membrane"/>
    <property type="evidence" value="ECO:0007669"/>
    <property type="project" value="UniProtKB-SubCell"/>
</dbReference>
<evidence type="ECO:0000259" key="25">
    <source>
        <dbReference type="PROSITE" id="PS50929"/>
    </source>
</evidence>
<feature type="region of interest" description="Disordered" evidence="22">
    <location>
        <begin position="63"/>
        <end position="108"/>
    </location>
</feature>
<dbReference type="InterPro" id="IPR017871">
    <property type="entry name" value="ABC_transporter-like_CS"/>
</dbReference>
<dbReference type="PROSITE" id="PS00211">
    <property type="entry name" value="ABC_TRANSPORTER_1"/>
    <property type="match status" value="1"/>
</dbReference>
<dbReference type="SUPFAM" id="SSF90123">
    <property type="entry name" value="ABC transporter transmembrane region"/>
    <property type="match status" value="1"/>
</dbReference>
<organism evidence="26 27">
    <name type="scientific">Pyxicephalus adspersus</name>
    <name type="common">African bullfrog</name>
    <dbReference type="NCBI Taxonomy" id="30357"/>
    <lineage>
        <taxon>Eukaryota</taxon>
        <taxon>Metazoa</taxon>
        <taxon>Chordata</taxon>
        <taxon>Craniata</taxon>
        <taxon>Vertebrata</taxon>
        <taxon>Euteleostomi</taxon>
        <taxon>Amphibia</taxon>
        <taxon>Batrachia</taxon>
        <taxon>Anura</taxon>
        <taxon>Neobatrachia</taxon>
        <taxon>Ranoidea</taxon>
        <taxon>Pyxicephalidae</taxon>
        <taxon>Pyxicephalinae</taxon>
        <taxon>Pyxicephalus</taxon>
    </lineage>
</organism>
<dbReference type="InterPro" id="IPR039421">
    <property type="entry name" value="Type_1_exporter"/>
</dbReference>
<evidence type="ECO:0000256" key="1">
    <source>
        <dbReference type="ARBA" id="ARBA00004448"/>
    </source>
</evidence>
<keyword evidence="6" id="KW-0547">Nucleotide-binding</keyword>
<dbReference type="SMART" id="SM00382">
    <property type="entry name" value="AAA"/>
    <property type="match status" value="1"/>
</dbReference>
<dbReference type="Proteomes" id="UP001181693">
    <property type="component" value="Unassembled WGS sequence"/>
</dbReference>
<keyword evidence="3" id="KW-0813">Transport</keyword>
<dbReference type="EMBL" id="DYDO01000008">
    <property type="protein sequence ID" value="DBA18954.1"/>
    <property type="molecule type" value="Genomic_DNA"/>
</dbReference>
<dbReference type="GO" id="GO:0090374">
    <property type="term" value="P:oligopeptide export from mitochondrion"/>
    <property type="evidence" value="ECO:0007669"/>
    <property type="project" value="TreeGrafter"/>
</dbReference>
<dbReference type="GO" id="GO:0005524">
    <property type="term" value="F:ATP binding"/>
    <property type="evidence" value="ECO:0007669"/>
    <property type="project" value="UniProtKB-KW"/>
</dbReference>
<dbReference type="PANTHER" id="PTHR43394">
    <property type="entry name" value="ATP-DEPENDENT PERMEASE MDL1, MITOCHONDRIAL"/>
    <property type="match status" value="1"/>
</dbReference>
<reference evidence="26" key="1">
    <citation type="thesis" date="2020" institute="ProQuest LLC" country="789 East Eisenhower Parkway, Ann Arbor, MI, USA">
        <title>Comparative Genomics and Chromosome Evolution.</title>
        <authorList>
            <person name="Mudd A.B."/>
        </authorList>
    </citation>
    <scope>NUCLEOTIDE SEQUENCE</scope>
    <source>
        <strain evidence="26">1538</strain>
        <tissue evidence="26">Blood</tissue>
    </source>
</reference>
<keyword evidence="27" id="KW-1185">Reference proteome</keyword>
<feature type="transmembrane region" description="Helical" evidence="23">
    <location>
        <begin position="126"/>
        <end position="148"/>
    </location>
</feature>
<dbReference type="GO" id="GO:0046872">
    <property type="term" value="F:metal ion binding"/>
    <property type="evidence" value="ECO:0007669"/>
    <property type="project" value="UniProtKB-KW"/>
</dbReference>
<evidence type="ECO:0000256" key="2">
    <source>
        <dbReference type="ARBA" id="ARBA00005580"/>
    </source>
</evidence>
<keyword evidence="4 23" id="KW-0812">Transmembrane</keyword>
<keyword evidence="9" id="KW-0460">Magnesium</keyword>
<accession>A0AAV2ZX18</accession>
<evidence type="ECO:0000313" key="27">
    <source>
        <dbReference type="Proteomes" id="UP001181693"/>
    </source>
</evidence>
<keyword evidence="16" id="KW-0318">Glutathionylation</keyword>
<dbReference type="InterPro" id="IPR003593">
    <property type="entry name" value="AAA+_ATPase"/>
</dbReference>
<evidence type="ECO:0000256" key="10">
    <source>
        <dbReference type="ARBA" id="ARBA00022946"/>
    </source>
</evidence>
<dbReference type="PANTHER" id="PTHR43394:SF1">
    <property type="entry name" value="ATP-BINDING CASSETTE SUB-FAMILY B MEMBER 10, MITOCHONDRIAL"/>
    <property type="match status" value="1"/>
</dbReference>
<dbReference type="InterPro" id="IPR027417">
    <property type="entry name" value="P-loop_NTPase"/>
</dbReference>
<evidence type="ECO:0000256" key="23">
    <source>
        <dbReference type="SAM" id="Phobius"/>
    </source>
</evidence>
<comment type="function">
    <text evidence="18">ATP-dependent transporter located in the mitochondrial inner membrane that catalyzes the export of biliverdin from the mitochondrial matrix, and plays a crucial role in hemoglobin synthesis and antioxidative stress. Participates in the early step of the heme biosynthetic process during insertion of iron into protoporphyrin IX (PPIX). Involved in the stabilization of the iron transporter mitoferrin-1/SLC25A37. In addition may be involved in mitochondrial unfolded protein response (UPRmt) signaling pathway, although ABCB10 probably does not participate in peptide export from mitochondria.</text>
</comment>
<dbReference type="AlphaFoldDB" id="A0AAV2ZX18"/>
<keyword evidence="14" id="KW-0496">Mitochondrion</keyword>
<dbReference type="Pfam" id="PF00664">
    <property type="entry name" value="ABC_membrane"/>
    <property type="match status" value="1"/>
</dbReference>
<evidence type="ECO:0000256" key="22">
    <source>
        <dbReference type="SAM" id="MobiDB-lite"/>
    </source>
</evidence>
<evidence type="ECO:0000256" key="8">
    <source>
        <dbReference type="ARBA" id="ARBA00022840"/>
    </source>
</evidence>
<evidence type="ECO:0000256" key="20">
    <source>
        <dbReference type="ARBA" id="ARBA00075187"/>
    </source>
</evidence>
<keyword evidence="15 23" id="KW-0472">Membrane</keyword>
<sequence length="687" mass="74771">MLLVQMAGSGRNRAWQVHRKAGITVCCSYRTRDHCKPAQCVPSGILSLPGQTSNLPAQRVPSRTFTLPAPWPGSTSTSHRWYSTSPSSQAGQDSKPHDEKGTGKGGKSLASQDFRRLLALAQPEKWRLSAAVGFLAVSSVITMSAPFFLGKVIDVIYSNPSEDFSSSLTTLCAILSGVFLCGAAANGARVYLMQTSGQRIVRQLRSSLFSSVLRQEVGFFDKTRTGELINRLSSDSVLIGRSVTENLSDGLRAVAQASVGVGMMFFVSPQLATFVLSIVPPLAVVGVVYGRYLRKVSKLTQDSLAEATQLAEERIGNVRTVRAFGKEMHEMKKYDNKVDHVLELAYKEAIARSGFFGGLLTGASQMTVGELSSFLMYAFWVGISIGGLSSFYSELMKGFGAGTRIWQLLDRKPEMAFNEGEIITPEKFRGALEFRSVAFMYPSRPEAPIFQNLDLVIPSGSVMAVVGPSGSGKSTLVSLLLRLYDPNSGSVHVDGQDVRSLNPLWLRSKIGTVSQEPVLFSCSIAENIAYGAEDPSSVTQEEIRRVADIANALGFVENFPKGFDTMVGEKGVLLSGGQKQRIAIARALLKDPKILLLDEATSALDAENEFLVQEALDRLMEGRTVLIIAHRLSTIQNADAVAVIDQGRVVECGKHEQLLKNRDGLFSKLMEKQASLLRNRDTITAHR</sequence>
<comment type="caution">
    <text evidence="26">The sequence shown here is derived from an EMBL/GenBank/DDBJ whole genome shotgun (WGS) entry which is preliminary data.</text>
</comment>
<keyword evidence="11" id="KW-1278">Translocase</keyword>
<evidence type="ECO:0000256" key="9">
    <source>
        <dbReference type="ARBA" id="ARBA00022842"/>
    </source>
</evidence>
<dbReference type="GO" id="GO:0016887">
    <property type="term" value="F:ATP hydrolysis activity"/>
    <property type="evidence" value="ECO:0007669"/>
    <property type="project" value="InterPro"/>
</dbReference>
<evidence type="ECO:0000256" key="18">
    <source>
        <dbReference type="ARBA" id="ARBA00055589"/>
    </source>
</evidence>
<evidence type="ECO:0000256" key="12">
    <source>
        <dbReference type="ARBA" id="ARBA00022989"/>
    </source>
</evidence>
<dbReference type="Gene3D" id="3.40.50.300">
    <property type="entry name" value="P-loop containing nucleotide triphosphate hydrolases"/>
    <property type="match status" value="1"/>
</dbReference>
<feature type="domain" description="ABC transmembrane type-1" evidence="25">
    <location>
        <begin position="130"/>
        <end position="397"/>
    </location>
</feature>
<name>A0AAV2ZX18_PYXAD</name>
<evidence type="ECO:0000256" key="16">
    <source>
        <dbReference type="ARBA" id="ARBA00023206"/>
    </source>
</evidence>
<protein>
    <recommendedName>
        <fullName evidence="19">ATP-binding cassette sub-family B member 10, mitochondrial</fullName>
    </recommendedName>
    <alternativeName>
        <fullName evidence="20">ABC-mitochondrial erythroid protein</fullName>
    </alternativeName>
    <alternativeName>
        <fullName evidence="21">ATP-binding cassette transporter 10</fullName>
    </alternativeName>
</protein>
<keyword evidence="10" id="KW-0809">Transit peptide</keyword>
<evidence type="ECO:0000256" key="6">
    <source>
        <dbReference type="ARBA" id="ARBA00022741"/>
    </source>
</evidence>
<feature type="domain" description="ABC transporter" evidence="24">
    <location>
        <begin position="432"/>
        <end position="671"/>
    </location>
</feature>
<evidence type="ECO:0000256" key="19">
    <source>
        <dbReference type="ARBA" id="ARBA00072683"/>
    </source>
</evidence>
<evidence type="ECO:0000256" key="5">
    <source>
        <dbReference type="ARBA" id="ARBA00022723"/>
    </source>
</evidence>
<dbReference type="PROSITE" id="PS50929">
    <property type="entry name" value="ABC_TM1F"/>
    <property type="match status" value="1"/>
</dbReference>
<evidence type="ECO:0000256" key="13">
    <source>
        <dbReference type="ARBA" id="ARBA00022990"/>
    </source>
</evidence>
<dbReference type="CDD" id="cd03249">
    <property type="entry name" value="ABC_MTABC3_MDL1_MDL2"/>
    <property type="match status" value="1"/>
</dbReference>
<evidence type="ECO:0000313" key="26">
    <source>
        <dbReference type="EMBL" id="DBA18954.1"/>
    </source>
</evidence>
<dbReference type="CDD" id="cd18573">
    <property type="entry name" value="ABC_6TM_ABCB10_like"/>
    <property type="match status" value="1"/>
</dbReference>
<keyword evidence="7" id="KW-0999">Mitochondrion inner membrane</keyword>